<name>A0ACC2T2P1_9FUNG</name>
<organism evidence="1 2">
    <name type="scientific">Entomophthora muscae</name>
    <dbReference type="NCBI Taxonomy" id="34485"/>
    <lineage>
        <taxon>Eukaryota</taxon>
        <taxon>Fungi</taxon>
        <taxon>Fungi incertae sedis</taxon>
        <taxon>Zoopagomycota</taxon>
        <taxon>Entomophthoromycotina</taxon>
        <taxon>Entomophthoromycetes</taxon>
        <taxon>Entomophthorales</taxon>
        <taxon>Entomophthoraceae</taxon>
        <taxon>Entomophthora</taxon>
    </lineage>
</organism>
<evidence type="ECO:0000313" key="2">
    <source>
        <dbReference type="Proteomes" id="UP001165960"/>
    </source>
</evidence>
<comment type="caution">
    <text evidence="1">The sequence shown here is derived from an EMBL/GenBank/DDBJ whole genome shotgun (WGS) entry which is preliminary data.</text>
</comment>
<evidence type="ECO:0000313" key="1">
    <source>
        <dbReference type="EMBL" id="KAJ9068933.1"/>
    </source>
</evidence>
<proteinExistence type="predicted"/>
<accession>A0ACC2T2P1</accession>
<gene>
    <name evidence="1" type="ORF">DSO57_1023688</name>
</gene>
<protein>
    <submittedName>
        <fullName evidence="1">Uncharacterized protein</fullName>
    </submittedName>
</protein>
<dbReference type="EMBL" id="QTSX02003675">
    <property type="protein sequence ID" value="KAJ9068933.1"/>
    <property type="molecule type" value="Genomic_DNA"/>
</dbReference>
<sequence>MKLIFLNLLCIVSSIPDPHQCRAHFTRINILSLTNDRFQVYIDAIKRLSKPKKNKVYWAELAREYRNSSQWRPEEFIEFNRMYLATVEEALQKYSPSLSIPYWTPRENDAKVFSEARFGTMEKNTYSVNGQLEEMEFSPTPKREPLTIKRKKDNIKQVGKLVIQKQFSKKRVMLMLYWHFMDISHVMGGTYEFATAAFDPFFLSHIAYLDARYESWKHMNNKPASKKGPLGYLIKEIPDSQFHSSVLRKAYSDLLKKDKCVQYTRK</sequence>
<dbReference type="Proteomes" id="UP001165960">
    <property type="component" value="Unassembled WGS sequence"/>
</dbReference>
<reference evidence="1" key="1">
    <citation type="submission" date="2022-04" db="EMBL/GenBank/DDBJ databases">
        <title>Genome of the entomopathogenic fungus Entomophthora muscae.</title>
        <authorList>
            <person name="Elya C."/>
            <person name="Lovett B.R."/>
            <person name="Lee E."/>
            <person name="Macias A.M."/>
            <person name="Hajek A.E."/>
            <person name="De Bivort B.L."/>
            <person name="Kasson M.T."/>
            <person name="De Fine Licht H.H."/>
            <person name="Stajich J.E."/>
        </authorList>
    </citation>
    <scope>NUCLEOTIDE SEQUENCE</scope>
    <source>
        <strain evidence="1">Berkeley</strain>
    </source>
</reference>
<keyword evidence="2" id="KW-1185">Reference proteome</keyword>